<sequence length="236" mass="26473">MISNGSLFVGSVKIPPGKSGKVLMGFYFIYAFLMLKIAAAALVSFYASPGHPITTDTLEELKIKMEKNETSCYVVKGSASYGMLADGEGIYQEIWKLMQRQSGGFKVQNVEKGINITRNLESKACFLEGRQLLCYYQQFISQKNRPDHGRSTEVLHISKEQFFGRFKAAAFQKGAPYISAFDSVILRLWDSGIMNKLTNDMNIGIMSSVLIPYPCQHAENERQSNENKNFSSSLEK</sequence>
<dbReference type="GO" id="GO:0005886">
    <property type="term" value="C:plasma membrane"/>
    <property type="evidence" value="ECO:0007669"/>
    <property type="project" value="UniProtKB-SubCell"/>
</dbReference>
<dbReference type="InterPro" id="IPR052192">
    <property type="entry name" value="Insect_Ionotropic_Sensory_Rcpt"/>
</dbReference>
<keyword evidence="6" id="KW-0675">Receptor</keyword>
<dbReference type="AlphaFoldDB" id="A0A7R8WMC7"/>
<organism evidence="8">
    <name type="scientific">Cyprideis torosa</name>
    <dbReference type="NCBI Taxonomy" id="163714"/>
    <lineage>
        <taxon>Eukaryota</taxon>
        <taxon>Metazoa</taxon>
        <taxon>Ecdysozoa</taxon>
        <taxon>Arthropoda</taxon>
        <taxon>Crustacea</taxon>
        <taxon>Oligostraca</taxon>
        <taxon>Ostracoda</taxon>
        <taxon>Podocopa</taxon>
        <taxon>Podocopida</taxon>
        <taxon>Cytherocopina</taxon>
        <taxon>Cytheroidea</taxon>
        <taxon>Cytherideidae</taxon>
        <taxon>Cyprideis</taxon>
    </lineage>
</organism>
<evidence type="ECO:0000256" key="2">
    <source>
        <dbReference type="ARBA" id="ARBA00022475"/>
    </source>
</evidence>
<evidence type="ECO:0000256" key="5">
    <source>
        <dbReference type="ARBA" id="ARBA00023136"/>
    </source>
</evidence>
<keyword evidence="7" id="KW-0325">Glycoprotein</keyword>
<keyword evidence="4" id="KW-1133">Transmembrane helix</keyword>
<keyword evidence="2" id="KW-1003">Cell membrane</keyword>
<evidence type="ECO:0000256" key="7">
    <source>
        <dbReference type="ARBA" id="ARBA00023180"/>
    </source>
</evidence>
<evidence type="ECO:0000313" key="8">
    <source>
        <dbReference type="EMBL" id="CAD7231657.1"/>
    </source>
</evidence>
<evidence type="ECO:0000256" key="4">
    <source>
        <dbReference type="ARBA" id="ARBA00022989"/>
    </source>
</evidence>
<dbReference type="PANTHER" id="PTHR42643:SF24">
    <property type="entry name" value="IONOTROPIC RECEPTOR 60A"/>
    <property type="match status" value="1"/>
</dbReference>
<keyword evidence="5" id="KW-0472">Membrane</keyword>
<protein>
    <submittedName>
        <fullName evidence="8">Uncharacterized protein</fullName>
    </submittedName>
</protein>
<comment type="subcellular location">
    <subcellularLocation>
        <location evidence="1">Cell membrane</location>
        <topology evidence="1">Multi-pass membrane protein</topology>
    </subcellularLocation>
</comment>
<dbReference type="Gene3D" id="3.40.190.10">
    <property type="entry name" value="Periplasmic binding protein-like II"/>
    <property type="match status" value="2"/>
</dbReference>
<name>A0A7R8WMC7_9CRUS</name>
<dbReference type="PANTHER" id="PTHR42643">
    <property type="entry name" value="IONOTROPIC RECEPTOR 20A-RELATED"/>
    <property type="match status" value="1"/>
</dbReference>
<keyword evidence="3" id="KW-0812">Transmembrane</keyword>
<gene>
    <name evidence="8" type="ORF">CTOB1V02_LOCUS9503</name>
</gene>
<proteinExistence type="predicted"/>
<dbReference type="OrthoDB" id="6500454at2759"/>
<accession>A0A7R8WMC7</accession>
<evidence type="ECO:0000256" key="3">
    <source>
        <dbReference type="ARBA" id="ARBA00022692"/>
    </source>
</evidence>
<dbReference type="EMBL" id="OB663749">
    <property type="protein sequence ID" value="CAD7231657.1"/>
    <property type="molecule type" value="Genomic_DNA"/>
</dbReference>
<evidence type="ECO:0000256" key="1">
    <source>
        <dbReference type="ARBA" id="ARBA00004651"/>
    </source>
</evidence>
<dbReference type="SUPFAM" id="SSF53850">
    <property type="entry name" value="Periplasmic binding protein-like II"/>
    <property type="match status" value="1"/>
</dbReference>
<reference evidence="8" key="1">
    <citation type="submission" date="2020-11" db="EMBL/GenBank/DDBJ databases">
        <authorList>
            <person name="Tran Van P."/>
        </authorList>
    </citation>
    <scope>NUCLEOTIDE SEQUENCE</scope>
</reference>
<evidence type="ECO:0000256" key="6">
    <source>
        <dbReference type="ARBA" id="ARBA00023170"/>
    </source>
</evidence>